<protein>
    <submittedName>
        <fullName evidence="2">Glycosyl transferase family 2</fullName>
    </submittedName>
</protein>
<dbReference type="PANTHER" id="PTHR48090:SF6">
    <property type="entry name" value="SLR5056 PROTEIN"/>
    <property type="match status" value="1"/>
</dbReference>
<evidence type="ECO:0000313" key="3">
    <source>
        <dbReference type="Proteomes" id="UP000034292"/>
    </source>
</evidence>
<dbReference type="InterPro" id="IPR029044">
    <property type="entry name" value="Nucleotide-diphossugar_trans"/>
</dbReference>
<dbReference type="InterPro" id="IPR001173">
    <property type="entry name" value="Glyco_trans_2-like"/>
</dbReference>
<proteinExistence type="predicted"/>
<name>A0A0G0TMN3_9BACT</name>
<accession>A0A0G0TMN3</accession>
<reference evidence="2 3" key="1">
    <citation type="journal article" date="2015" name="Nature">
        <title>rRNA introns, odd ribosomes, and small enigmatic genomes across a large radiation of phyla.</title>
        <authorList>
            <person name="Brown C.T."/>
            <person name="Hug L.A."/>
            <person name="Thomas B.C."/>
            <person name="Sharon I."/>
            <person name="Castelle C.J."/>
            <person name="Singh A."/>
            <person name="Wilkins M.J."/>
            <person name="Williams K.H."/>
            <person name="Banfield J.F."/>
        </authorList>
    </citation>
    <scope>NUCLEOTIDE SEQUENCE [LARGE SCALE GENOMIC DNA]</scope>
</reference>
<dbReference type="Pfam" id="PF00535">
    <property type="entry name" value="Glycos_transf_2"/>
    <property type="match status" value="1"/>
</dbReference>
<dbReference type="AlphaFoldDB" id="A0A0G0TMN3"/>
<dbReference type="Proteomes" id="UP000034292">
    <property type="component" value="Unassembled WGS sequence"/>
</dbReference>
<dbReference type="SUPFAM" id="SSF53448">
    <property type="entry name" value="Nucleotide-diphospho-sugar transferases"/>
    <property type="match status" value="1"/>
</dbReference>
<dbReference type="EMBL" id="LBZV01000001">
    <property type="protein sequence ID" value="KKR78289.1"/>
    <property type="molecule type" value="Genomic_DNA"/>
</dbReference>
<dbReference type="InterPro" id="IPR050256">
    <property type="entry name" value="Glycosyltransferase_2"/>
</dbReference>
<dbReference type="STRING" id="1618408.UU23_C0001G0053"/>
<dbReference type="GO" id="GO:0016740">
    <property type="term" value="F:transferase activity"/>
    <property type="evidence" value="ECO:0007669"/>
    <property type="project" value="UniProtKB-KW"/>
</dbReference>
<keyword evidence="2" id="KW-0808">Transferase</keyword>
<evidence type="ECO:0000259" key="1">
    <source>
        <dbReference type="Pfam" id="PF00535"/>
    </source>
</evidence>
<dbReference type="Gene3D" id="3.90.550.10">
    <property type="entry name" value="Spore Coat Polysaccharide Biosynthesis Protein SpsA, Chain A"/>
    <property type="match status" value="1"/>
</dbReference>
<feature type="domain" description="Glycosyltransferase 2-like" evidence="1">
    <location>
        <begin position="4"/>
        <end position="126"/>
    </location>
</feature>
<gene>
    <name evidence="2" type="ORF">UU23_C0001G0053</name>
</gene>
<sequence length="242" mass="27462">MIYILIPSFNEAANLQGLVKNISTFLKGNNKIYLIDDGSSDNTKEITRTLKNKFPIIRIGYDNNRGAGYAFKYGFNFVIPKLKNKDIVVTMEADNTTDYKILNSLITIAKTGKVALASPHAQGGSFIGVTGYRIFLSRVASILDSLIFRIKGVKTYSSFYRVYPANILIDLKKHYKNEFISHDGFPSVVELLIRINKLGYQFIEIASKVDWTKRKGSSKMHLINSIKNHLKLYFEFARGQLE</sequence>
<dbReference type="PANTHER" id="PTHR48090">
    <property type="entry name" value="UNDECAPRENYL-PHOSPHATE 4-DEOXY-4-FORMAMIDO-L-ARABINOSE TRANSFERASE-RELATED"/>
    <property type="match status" value="1"/>
</dbReference>
<evidence type="ECO:0000313" key="2">
    <source>
        <dbReference type="EMBL" id="KKR78289.1"/>
    </source>
</evidence>
<comment type="caution">
    <text evidence="2">The sequence shown here is derived from an EMBL/GenBank/DDBJ whole genome shotgun (WGS) entry which is preliminary data.</text>
</comment>
<organism evidence="2 3">
    <name type="scientific">Candidatus Curtissbacteria bacterium GW2011_GWA1_40_9</name>
    <dbReference type="NCBI Taxonomy" id="1618408"/>
    <lineage>
        <taxon>Bacteria</taxon>
        <taxon>Candidatus Curtissiibacteriota</taxon>
    </lineage>
</organism>